<protein>
    <recommendedName>
        <fullName evidence="3">Hpt domain-containing protein</fullName>
    </recommendedName>
</protein>
<evidence type="ECO:0000313" key="2">
    <source>
        <dbReference type="Proteomes" id="UP001431963"/>
    </source>
</evidence>
<sequence>MTNGNVTVLRPQDRLRQNVAPVAAIYRDLGTVQAEQVVTRALGELALAMSGLAAQVRAQDLSDLARQLRRLQRMADQLGLESLGTVAEHVRICLDQGDATAFSAVWARLIRVAERSLAGDKDLLDRSL</sequence>
<accession>A0ABU8BUN2</accession>
<name>A0ABU8BUN2_9RHOB</name>
<reference evidence="1" key="1">
    <citation type="submission" date="2024-02" db="EMBL/GenBank/DDBJ databases">
        <title>Genome sequences of strain Gemmobacter sp. JM10B15.</title>
        <authorList>
            <person name="Zhang M."/>
        </authorList>
    </citation>
    <scope>NUCLEOTIDE SEQUENCE</scope>
    <source>
        <strain evidence="1">JM10B15</strain>
    </source>
</reference>
<organism evidence="1 2">
    <name type="scientific">Gemmobacter denitrificans</name>
    <dbReference type="NCBI Taxonomy" id="3123040"/>
    <lineage>
        <taxon>Bacteria</taxon>
        <taxon>Pseudomonadati</taxon>
        <taxon>Pseudomonadota</taxon>
        <taxon>Alphaproteobacteria</taxon>
        <taxon>Rhodobacterales</taxon>
        <taxon>Paracoccaceae</taxon>
        <taxon>Gemmobacter</taxon>
    </lineage>
</organism>
<evidence type="ECO:0008006" key="3">
    <source>
        <dbReference type="Google" id="ProtNLM"/>
    </source>
</evidence>
<dbReference type="SUPFAM" id="SSF47226">
    <property type="entry name" value="Histidine-containing phosphotransfer domain, HPT domain"/>
    <property type="match status" value="1"/>
</dbReference>
<dbReference type="InterPro" id="IPR036641">
    <property type="entry name" value="HPT_dom_sf"/>
</dbReference>
<dbReference type="Proteomes" id="UP001431963">
    <property type="component" value="Unassembled WGS sequence"/>
</dbReference>
<evidence type="ECO:0000313" key="1">
    <source>
        <dbReference type="EMBL" id="MEH7827784.1"/>
    </source>
</evidence>
<keyword evidence="2" id="KW-1185">Reference proteome</keyword>
<dbReference type="RefSeq" id="WP_335421101.1">
    <property type="nucleotide sequence ID" value="NZ_JBALHR010000003.1"/>
</dbReference>
<gene>
    <name evidence="1" type="ORF">V6590_06465</name>
</gene>
<proteinExistence type="predicted"/>
<comment type="caution">
    <text evidence="1">The sequence shown here is derived from an EMBL/GenBank/DDBJ whole genome shotgun (WGS) entry which is preliminary data.</text>
</comment>
<dbReference type="EMBL" id="JBALHR010000003">
    <property type="protein sequence ID" value="MEH7827784.1"/>
    <property type="molecule type" value="Genomic_DNA"/>
</dbReference>